<dbReference type="AlphaFoldDB" id="K9UEL9"/>
<accession>K9UEL9</accession>
<dbReference type="STRING" id="1173020.Cha6605_1993"/>
<dbReference type="RefSeq" id="WP_015159262.1">
    <property type="nucleotide sequence ID" value="NC_019697.1"/>
</dbReference>
<keyword evidence="2" id="KW-1185">Reference proteome</keyword>
<organism evidence="1 2">
    <name type="scientific">Chamaesiphon minutus (strain ATCC 27169 / PCC 6605)</name>
    <dbReference type="NCBI Taxonomy" id="1173020"/>
    <lineage>
        <taxon>Bacteria</taxon>
        <taxon>Bacillati</taxon>
        <taxon>Cyanobacteriota</taxon>
        <taxon>Cyanophyceae</taxon>
        <taxon>Gomontiellales</taxon>
        <taxon>Chamaesiphonaceae</taxon>
        <taxon>Chamaesiphon</taxon>
    </lineage>
</organism>
<evidence type="ECO:0000313" key="1">
    <source>
        <dbReference type="EMBL" id="AFY93098.1"/>
    </source>
</evidence>
<dbReference type="EMBL" id="CP003600">
    <property type="protein sequence ID" value="AFY93098.1"/>
    <property type="molecule type" value="Genomic_DNA"/>
</dbReference>
<evidence type="ECO:0000313" key="2">
    <source>
        <dbReference type="Proteomes" id="UP000010366"/>
    </source>
</evidence>
<dbReference type="Proteomes" id="UP000010366">
    <property type="component" value="Chromosome"/>
</dbReference>
<protein>
    <submittedName>
        <fullName evidence="1">Uncharacterized protein</fullName>
    </submittedName>
</protein>
<name>K9UEL9_CHAP6</name>
<reference evidence="1 2" key="1">
    <citation type="submission" date="2012-05" db="EMBL/GenBank/DDBJ databases">
        <title>Finished chromosome of genome of Chamaesiphon sp. PCC 6605.</title>
        <authorList>
            <consortium name="US DOE Joint Genome Institute"/>
            <person name="Gugger M."/>
            <person name="Coursin T."/>
            <person name="Rippka R."/>
            <person name="Tandeau De Marsac N."/>
            <person name="Huntemann M."/>
            <person name="Wei C.-L."/>
            <person name="Han J."/>
            <person name="Detter J.C."/>
            <person name="Han C."/>
            <person name="Tapia R."/>
            <person name="Chen A."/>
            <person name="Kyrpides N."/>
            <person name="Mavromatis K."/>
            <person name="Markowitz V."/>
            <person name="Szeto E."/>
            <person name="Ivanova N."/>
            <person name="Pagani I."/>
            <person name="Pati A."/>
            <person name="Goodwin L."/>
            <person name="Nordberg H.P."/>
            <person name="Cantor M.N."/>
            <person name="Hua S.X."/>
            <person name="Woyke T."/>
            <person name="Kerfeld C.A."/>
        </authorList>
    </citation>
    <scope>NUCLEOTIDE SEQUENCE [LARGE SCALE GENOMIC DNA]</scope>
    <source>
        <strain evidence="2">ATCC 27169 / PCC 6605</strain>
    </source>
</reference>
<dbReference type="KEGG" id="cmp:Cha6605_1993"/>
<proteinExistence type="predicted"/>
<dbReference type="HOGENOM" id="CLU_2354655_0_0_3"/>
<gene>
    <name evidence="1" type="ORF">Cha6605_1993</name>
</gene>
<sequence>MYAEEAVCHTARFHPLLHKTLILKIMNSIQLSEIDDKYYYDVIVMYWDKSDPEKECQKNICTSEPFLDIALEIFNNYQASDNESVKIIKYQVIRSK</sequence>